<evidence type="ECO:0000313" key="4">
    <source>
        <dbReference type="Proteomes" id="UP000216444"/>
    </source>
</evidence>
<sequence>MTESNTADRQPEEPAETTTESDVTSTSEPESGPKRRTIALDEGYQFGLGVFETMALRSGRIMMLDRHLNRLRKGAEALGIDVPSDDDLRWTLGEYLHEADLEGAASAVVKIILSEANTVITNRENPYDDWGPDRALHLGWCTTRRNERSLFTYHKTLNQGDNILEFRKAHDLGLDGAVFLNSRGEVCEATNANLFFVRDNRWYTPAVECGLLPGTVRQRVCEMHHAVEMHIRPDDLAGFDACYATNSLMGVRPVAVLGEARFSVSPYGLFGR</sequence>
<accession>A0A261FFL6</accession>
<evidence type="ECO:0000256" key="2">
    <source>
        <dbReference type="SAM" id="MobiDB-lite"/>
    </source>
</evidence>
<gene>
    <name evidence="3" type="ORF">BTIS_1212</name>
</gene>
<dbReference type="RefSeq" id="WP_094663648.1">
    <property type="nucleotide sequence ID" value="NZ_MWWV01000006.1"/>
</dbReference>
<dbReference type="InterPro" id="IPR050571">
    <property type="entry name" value="Class-IV_PLP-Dep_Aminotrnsfr"/>
</dbReference>
<comment type="similarity">
    <text evidence="1">Belongs to the class-IV pyridoxal-phosphate-dependent aminotransferase family.</text>
</comment>
<dbReference type="InterPro" id="IPR043131">
    <property type="entry name" value="BCAT-like_N"/>
</dbReference>
<evidence type="ECO:0000256" key="1">
    <source>
        <dbReference type="ARBA" id="ARBA00009320"/>
    </source>
</evidence>
<dbReference type="GO" id="GO:0005829">
    <property type="term" value="C:cytosol"/>
    <property type="evidence" value="ECO:0007669"/>
    <property type="project" value="TreeGrafter"/>
</dbReference>
<dbReference type="Proteomes" id="UP000216444">
    <property type="component" value="Unassembled WGS sequence"/>
</dbReference>
<feature type="compositionally biased region" description="Low complexity" evidence="2">
    <location>
        <begin position="16"/>
        <end position="30"/>
    </location>
</feature>
<organism evidence="3 4">
    <name type="scientific">Bifidobacterium tissieri</name>
    <dbReference type="NCBI Taxonomy" id="1630162"/>
    <lineage>
        <taxon>Bacteria</taxon>
        <taxon>Bacillati</taxon>
        <taxon>Actinomycetota</taxon>
        <taxon>Actinomycetes</taxon>
        <taxon>Bifidobacteriales</taxon>
        <taxon>Bifidobacteriaceae</taxon>
        <taxon>Bifidobacterium</taxon>
    </lineage>
</organism>
<dbReference type="AlphaFoldDB" id="A0A261FFL6"/>
<proteinExistence type="inferred from homology"/>
<comment type="caution">
    <text evidence="3">The sequence shown here is derived from an EMBL/GenBank/DDBJ whole genome shotgun (WGS) entry which is preliminary data.</text>
</comment>
<dbReference type="InterPro" id="IPR036038">
    <property type="entry name" value="Aminotransferase-like"/>
</dbReference>
<keyword evidence="3" id="KW-0808">Transferase</keyword>
<dbReference type="Gene3D" id="3.30.470.10">
    <property type="match status" value="1"/>
</dbReference>
<dbReference type="Gene3D" id="3.20.10.10">
    <property type="entry name" value="D-amino Acid Aminotransferase, subunit A, domain 2"/>
    <property type="match status" value="1"/>
</dbReference>
<dbReference type="EMBL" id="MWWV01000006">
    <property type="protein sequence ID" value="OZG57971.1"/>
    <property type="molecule type" value="Genomic_DNA"/>
</dbReference>
<reference evidence="3 4" key="1">
    <citation type="journal article" date="2017" name="BMC Genomics">
        <title>Comparative genomic and phylogenomic analyses of the Bifidobacteriaceae family.</title>
        <authorList>
            <person name="Lugli G.A."/>
            <person name="Milani C."/>
            <person name="Turroni F."/>
            <person name="Duranti S."/>
            <person name="Mancabelli L."/>
            <person name="Mangifesta M."/>
            <person name="Ferrario C."/>
            <person name="Modesto M."/>
            <person name="Mattarelli P."/>
            <person name="Jiri K."/>
            <person name="van Sinderen D."/>
            <person name="Ventura M."/>
        </authorList>
    </citation>
    <scope>NUCLEOTIDE SEQUENCE [LARGE SCALE GENOMIC DNA]</scope>
    <source>
        <strain evidence="3 4">DSM 100201</strain>
    </source>
</reference>
<protein>
    <submittedName>
        <fullName evidence="3">Aminotransferase, class IV</fullName>
    </submittedName>
</protein>
<feature type="region of interest" description="Disordered" evidence="2">
    <location>
        <begin position="1"/>
        <end position="36"/>
    </location>
</feature>
<evidence type="ECO:0000313" key="3">
    <source>
        <dbReference type="EMBL" id="OZG57971.1"/>
    </source>
</evidence>
<dbReference type="PANTHER" id="PTHR42743">
    <property type="entry name" value="AMINO-ACID AMINOTRANSFERASE"/>
    <property type="match status" value="1"/>
</dbReference>
<dbReference type="GO" id="GO:0046394">
    <property type="term" value="P:carboxylic acid biosynthetic process"/>
    <property type="evidence" value="ECO:0007669"/>
    <property type="project" value="UniProtKB-ARBA"/>
</dbReference>
<dbReference type="GO" id="GO:0008483">
    <property type="term" value="F:transaminase activity"/>
    <property type="evidence" value="ECO:0007669"/>
    <property type="project" value="UniProtKB-KW"/>
</dbReference>
<dbReference type="PANTHER" id="PTHR42743:SF11">
    <property type="entry name" value="AMINODEOXYCHORISMATE LYASE"/>
    <property type="match status" value="1"/>
</dbReference>
<dbReference type="SUPFAM" id="SSF56752">
    <property type="entry name" value="D-aminoacid aminotransferase-like PLP-dependent enzymes"/>
    <property type="match status" value="1"/>
</dbReference>
<dbReference type="Pfam" id="PF01063">
    <property type="entry name" value="Aminotran_4"/>
    <property type="match status" value="1"/>
</dbReference>
<keyword evidence="4" id="KW-1185">Reference proteome</keyword>
<dbReference type="InterPro" id="IPR001544">
    <property type="entry name" value="Aminotrans_IV"/>
</dbReference>
<dbReference type="InterPro" id="IPR043132">
    <property type="entry name" value="BCAT-like_C"/>
</dbReference>
<name>A0A261FFL6_9BIFI</name>
<keyword evidence="3" id="KW-0032">Aminotransferase</keyword>